<reference evidence="1" key="1">
    <citation type="submission" date="2013-11" db="EMBL/GenBank/DDBJ databases">
        <title>Comparative genomics of Ignicoccus.</title>
        <authorList>
            <person name="Podar M."/>
        </authorList>
    </citation>
    <scope>NUCLEOTIDE SEQUENCE</scope>
    <source>
        <strain evidence="1">DSM 13166</strain>
    </source>
</reference>
<proteinExistence type="predicted"/>
<evidence type="ECO:0000313" key="1">
    <source>
        <dbReference type="EMBL" id="UXD22384.1"/>
    </source>
</evidence>
<accession>A0A977KB23</accession>
<dbReference type="EMBL" id="CP006868">
    <property type="protein sequence ID" value="UXD22384.1"/>
    <property type="molecule type" value="Genomic_DNA"/>
</dbReference>
<protein>
    <submittedName>
        <fullName evidence="1">Uncharacterized protein</fullName>
    </submittedName>
</protein>
<dbReference type="Proteomes" id="UP001063698">
    <property type="component" value="Chromosome"/>
</dbReference>
<name>A0A977KB23_9CREN</name>
<sequence length="266" mass="29833">MRTYLSAGIDIGTRGIRLTVIDCSSLNTIYKEVYDRHSIDFLLKTIKGLGVERICVAGGYQWREVTNHDIYSEELIAFGSSQEETHGLRRTVRMLSLAKELLLLPSGGASGELPRWFTFNVLDSGTPDKVAKANYIIHRMGLHTFTLIDDGCFTTLIGIEDDAITKVIASTWGVPGKCSPGRVDVELCLAFKWPQSKRDLIDCDVPNDVMEGWIDFYKELFPSPYMRGSELDEFSASEGAALWCCGLRPKHIFSSRPWGCLWDKHG</sequence>
<dbReference type="KEGG" id="ipc:IPA_04175"/>
<keyword evidence="2" id="KW-1185">Reference proteome</keyword>
<evidence type="ECO:0000313" key="2">
    <source>
        <dbReference type="Proteomes" id="UP001063698"/>
    </source>
</evidence>
<organism evidence="1 2">
    <name type="scientific">Ignicoccus pacificus DSM 13166</name>
    <dbReference type="NCBI Taxonomy" id="940294"/>
    <lineage>
        <taxon>Archaea</taxon>
        <taxon>Thermoproteota</taxon>
        <taxon>Thermoprotei</taxon>
        <taxon>Desulfurococcales</taxon>
        <taxon>Desulfurococcaceae</taxon>
        <taxon>Ignicoccus</taxon>
    </lineage>
</organism>
<dbReference type="InterPro" id="IPR009927">
    <property type="entry name" value="DUF1464"/>
</dbReference>
<gene>
    <name evidence="1" type="ORF">IPA_04175</name>
</gene>
<dbReference type="Pfam" id="PF07318">
    <property type="entry name" value="DUF1464"/>
    <property type="match status" value="1"/>
</dbReference>
<dbReference type="AlphaFoldDB" id="A0A977KB23"/>